<dbReference type="Pfam" id="PF00856">
    <property type="entry name" value="SET"/>
    <property type="match status" value="1"/>
</dbReference>
<evidence type="ECO:0000256" key="7">
    <source>
        <dbReference type="ARBA" id="ARBA00023242"/>
    </source>
</evidence>
<dbReference type="RefSeq" id="XP_018186337.1">
    <property type="nucleotide sequence ID" value="XM_018331254.1"/>
</dbReference>
<keyword evidence="10" id="KW-1185">Reference proteome</keyword>
<dbReference type="GO" id="GO:0005634">
    <property type="term" value="C:nucleus"/>
    <property type="evidence" value="ECO:0007669"/>
    <property type="project" value="UniProtKB-SubCell"/>
</dbReference>
<evidence type="ECO:0000256" key="3">
    <source>
        <dbReference type="ARBA" id="ARBA00022454"/>
    </source>
</evidence>
<name>A0A165FB74_XYLHT</name>
<accession>A0A165FB74</accession>
<evidence type="ECO:0000313" key="9">
    <source>
        <dbReference type="EMBL" id="KZF20782.1"/>
    </source>
</evidence>
<evidence type="ECO:0000256" key="1">
    <source>
        <dbReference type="ARBA" id="ARBA00004123"/>
    </source>
</evidence>
<keyword evidence="4" id="KW-0489">Methyltransferase</keyword>
<organism evidence="9 10">
    <name type="scientific">Xylona heveae (strain CBS 132557 / TC161)</name>
    <dbReference type="NCBI Taxonomy" id="1328760"/>
    <lineage>
        <taxon>Eukaryota</taxon>
        <taxon>Fungi</taxon>
        <taxon>Dikarya</taxon>
        <taxon>Ascomycota</taxon>
        <taxon>Pezizomycotina</taxon>
        <taxon>Xylonomycetes</taxon>
        <taxon>Xylonales</taxon>
        <taxon>Xylonaceae</taxon>
        <taxon>Xylona</taxon>
    </lineage>
</organism>
<protein>
    <submittedName>
        <fullName evidence="9">SET domain-containing protein</fullName>
    </submittedName>
</protein>
<gene>
    <name evidence="9" type="ORF">L228DRAFT_240534</name>
</gene>
<dbReference type="GO" id="GO:0005694">
    <property type="term" value="C:chromosome"/>
    <property type="evidence" value="ECO:0007669"/>
    <property type="project" value="UniProtKB-SubCell"/>
</dbReference>
<sequence length="478" mass="53873">MFDWIFRPRNLLGSGIIPSASINPLPTMNTTLQIFHTQNNLIMQNSTHQIMAQIYRDISDSSTPGLMLNAIDTLQKNPSLVQFISTSGKPPNNTSSLAGLLSPSIQSGILIHFYEAAAVIEKTRIWLECIQRGEETTLINELAQGAMSKATLETREYLSRTRYSEVASSCGWMMLSILATSGAFREATKLLDQTQWQAVGECIKANFRSIEVFAKVRGLRWDILLPPGLCSGSVGHIPVDHPHHWTVPLIGPARRLQYQGQLQINIDRCIYNPNAFGILGRPRNWPLQWPYPRDPTLRNFDDLCSVCCTTICACHEKPMAQPLVEITEYPHKGNGVRALERIANNAVLGEYIGEILPVHANVQDEVYGMSIFDSRRVAQVGMISSAIKGNWTRYINHSCEPNSVFETVIVGQHRKTLVKSIREIDIFEEITIDYGPFYFDSQKLCCCGSLRCRYATPERVEASRKWAERMYHARQAGR</sequence>
<evidence type="ECO:0000256" key="5">
    <source>
        <dbReference type="ARBA" id="ARBA00022679"/>
    </source>
</evidence>
<dbReference type="SUPFAM" id="SSF82199">
    <property type="entry name" value="SET domain"/>
    <property type="match status" value="1"/>
</dbReference>
<comment type="subcellular location">
    <subcellularLocation>
        <location evidence="2">Chromosome</location>
    </subcellularLocation>
    <subcellularLocation>
        <location evidence="1">Nucleus</location>
    </subcellularLocation>
</comment>
<dbReference type="OrthoDB" id="308383at2759"/>
<dbReference type="InterPro" id="IPR050777">
    <property type="entry name" value="SET2_Histone-Lys_MeTrsfase"/>
</dbReference>
<dbReference type="InParanoid" id="A0A165FB74"/>
<evidence type="ECO:0000256" key="6">
    <source>
        <dbReference type="ARBA" id="ARBA00022691"/>
    </source>
</evidence>
<dbReference type="AlphaFoldDB" id="A0A165FB74"/>
<dbReference type="Gene3D" id="2.170.270.10">
    <property type="entry name" value="SET domain"/>
    <property type="match status" value="1"/>
</dbReference>
<dbReference type="GeneID" id="28896391"/>
<feature type="domain" description="SET" evidence="8">
    <location>
        <begin position="322"/>
        <end position="435"/>
    </location>
</feature>
<dbReference type="SMART" id="SM00317">
    <property type="entry name" value="SET"/>
    <property type="match status" value="1"/>
</dbReference>
<dbReference type="PROSITE" id="PS50280">
    <property type="entry name" value="SET"/>
    <property type="match status" value="1"/>
</dbReference>
<dbReference type="Proteomes" id="UP000076632">
    <property type="component" value="Unassembled WGS sequence"/>
</dbReference>
<keyword evidence="3" id="KW-0158">Chromosome</keyword>
<dbReference type="PANTHER" id="PTHR22884">
    <property type="entry name" value="SET DOMAIN PROTEINS"/>
    <property type="match status" value="1"/>
</dbReference>
<evidence type="ECO:0000313" key="10">
    <source>
        <dbReference type="Proteomes" id="UP000076632"/>
    </source>
</evidence>
<dbReference type="STRING" id="1328760.A0A165FB74"/>
<dbReference type="InterPro" id="IPR046341">
    <property type="entry name" value="SET_dom_sf"/>
</dbReference>
<reference evidence="9 10" key="1">
    <citation type="journal article" date="2016" name="Fungal Biol.">
        <title>The genome of Xylona heveae provides a window into fungal endophytism.</title>
        <authorList>
            <person name="Gazis R."/>
            <person name="Kuo A."/>
            <person name="Riley R."/>
            <person name="LaButti K."/>
            <person name="Lipzen A."/>
            <person name="Lin J."/>
            <person name="Amirebrahimi M."/>
            <person name="Hesse C.N."/>
            <person name="Spatafora J.W."/>
            <person name="Henrissat B."/>
            <person name="Hainaut M."/>
            <person name="Grigoriev I.V."/>
            <person name="Hibbett D.S."/>
        </authorList>
    </citation>
    <scope>NUCLEOTIDE SEQUENCE [LARGE SCALE GENOMIC DNA]</scope>
    <source>
        <strain evidence="9 10">TC161</strain>
    </source>
</reference>
<evidence type="ECO:0000256" key="2">
    <source>
        <dbReference type="ARBA" id="ARBA00004286"/>
    </source>
</evidence>
<keyword evidence="6" id="KW-0949">S-adenosyl-L-methionine</keyword>
<dbReference type="EMBL" id="KV407462">
    <property type="protein sequence ID" value="KZF20782.1"/>
    <property type="molecule type" value="Genomic_DNA"/>
</dbReference>
<evidence type="ECO:0000256" key="4">
    <source>
        <dbReference type="ARBA" id="ARBA00022603"/>
    </source>
</evidence>
<proteinExistence type="predicted"/>
<dbReference type="GO" id="GO:0032259">
    <property type="term" value="P:methylation"/>
    <property type="evidence" value="ECO:0007669"/>
    <property type="project" value="UniProtKB-KW"/>
</dbReference>
<dbReference type="OMA" id="TICACHE"/>
<dbReference type="InterPro" id="IPR001214">
    <property type="entry name" value="SET_dom"/>
</dbReference>
<keyword evidence="7" id="KW-0539">Nucleus</keyword>
<dbReference type="GO" id="GO:0008168">
    <property type="term" value="F:methyltransferase activity"/>
    <property type="evidence" value="ECO:0007669"/>
    <property type="project" value="UniProtKB-KW"/>
</dbReference>
<evidence type="ECO:0000259" key="8">
    <source>
        <dbReference type="PROSITE" id="PS50280"/>
    </source>
</evidence>
<keyword evidence="5" id="KW-0808">Transferase</keyword>